<keyword evidence="1" id="KW-0479">Metal-binding</keyword>
<evidence type="ECO:0000259" key="4">
    <source>
        <dbReference type="PROSITE" id="PS51379"/>
    </source>
</evidence>
<keyword evidence="6" id="KW-1185">Reference proteome</keyword>
<dbReference type="AlphaFoldDB" id="A0A5D8QBI7"/>
<feature type="domain" description="4Fe-4S ferredoxin-type" evidence="4">
    <location>
        <begin position="343"/>
        <end position="371"/>
    </location>
</feature>
<comment type="caution">
    <text evidence="5">The sequence shown here is derived from an EMBL/GenBank/DDBJ whole genome shotgun (WGS) entry which is preliminary data.</text>
</comment>
<keyword evidence="3" id="KW-0411">Iron-sulfur</keyword>
<dbReference type="Pfam" id="PF04015">
    <property type="entry name" value="DUF362"/>
    <property type="match status" value="1"/>
</dbReference>
<organism evidence="5 6">
    <name type="scientific">Calorimonas adulescens</name>
    <dbReference type="NCBI Taxonomy" id="2606906"/>
    <lineage>
        <taxon>Bacteria</taxon>
        <taxon>Bacillati</taxon>
        <taxon>Bacillota</taxon>
        <taxon>Clostridia</taxon>
        <taxon>Thermoanaerobacterales</taxon>
        <taxon>Thermoanaerobacteraceae</taxon>
        <taxon>Calorimonas</taxon>
    </lineage>
</organism>
<dbReference type="InterPro" id="IPR007160">
    <property type="entry name" value="DUF362"/>
</dbReference>
<dbReference type="Pfam" id="PF13237">
    <property type="entry name" value="Fer4_10"/>
    <property type="match status" value="1"/>
</dbReference>
<dbReference type="InterPro" id="IPR017896">
    <property type="entry name" value="4Fe4S_Fe-S-bd"/>
</dbReference>
<dbReference type="InterPro" id="IPR017900">
    <property type="entry name" value="4Fe4S_Fe_S_CS"/>
</dbReference>
<evidence type="ECO:0000256" key="2">
    <source>
        <dbReference type="ARBA" id="ARBA00023004"/>
    </source>
</evidence>
<accession>A0A5D8QBI7</accession>
<dbReference type="RefSeq" id="WP_149546085.1">
    <property type="nucleotide sequence ID" value="NZ_VTPS01000021.1"/>
</dbReference>
<keyword evidence="2" id="KW-0408">Iron</keyword>
<evidence type="ECO:0000313" key="5">
    <source>
        <dbReference type="EMBL" id="TZE80893.1"/>
    </source>
</evidence>
<sequence>MGKVSIRKCSSYEQYEVDNAVSAAIADIGGIEEYVKPGDKVFLKINLLMKKKPEEAVTTHPAVIEAVVKKIQQAGGRVIIGDSPGGSYNERTLKTTYRVCGIDKVAEKTGAELNLDTSVVELPNPNGKILKNITVIKPVADADVIVSIPKLKTHTLTTFTGAVKLMFGCIPGNLKAEYHVRMPDLKDFSDALIDICMSVKPHLIVMDAVEAMEGEGPSGGSPKKLGCILASSDPFYLDGAAIGLIGLKTGEVPTVAVAIERGLYDLNQLQIIGDDTVDLKATDFIIPARRSTDMLSNSVPAFIKPFVKRYLRPRPVFDFDRCRGCGDCAANCPAKVITMIDGRPHVNYNGCISCFCCQELCMYKAVSVKRPLLSRFIFMR</sequence>
<proteinExistence type="predicted"/>
<dbReference type="Proteomes" id="UP000322976">
    <property type="component" value="Unassembled WGS sequence"/>
</dbReference>
<dbReference type="GO" id="GO:0046872">
    <property type="term" value="F:metal ion binding"/>
    <property type="evidence" value="ECO:0007669"/>
    <property type="project" value="UniProtKB-KW"/>
</dbReference>
<dbReference type="GO" id="GO:0051536">
    <property type="term" value="F:iron-sulfur cluster binding"/>
    <property type="evidence" value="ECO:0007669"/>
    <property type="project" value="UniProtKB-KW"/>
</dbReference>
<name>A0A5D8QBI7_9THEO</name>
<evidence type="ECO:0000256" key="3">
    <source>
        <dbReference type="ARBA" id="ARBA00023014"/>
    </source>
</evidence>
<evidence type="ECO:0000313" key="6">
    <source>
        <dbReference type="Proteomes" id="UP000322976"/>
    </source>
</evidence>
<protein>
    <submittedName>
        <fullName evidence="5">DUF362 domain-containing protein</fullName>
    </submittedName>
</protein>
<dbReference type="SUPFAM" id="SSF54862">
    <property type="entry name" value="4Fe-4S ferredoxins"/>
    <property type="match status" value="1"/>
</dbReference>
<gene>
    <name evidence="5" type="ORF">FWJ32_11400</name>
</gene>
<dbReference type="PROSITE" id="PS51379">
    <property type="entry name" value="4FE4S_FER_2"/>
    <property type="match status" value="2"/>
</dbReference>
<feature type="domain" description="4Fe-4S ferredoxin-type" evidence="4">
    <location>
        <begin position="313"/>
        <end position="342"/>
    </location>
</feature>
<dbReference type="Gene3D" id="3.30.70.20">
    <property type="match status" value="1"/>
</dbReference>
<reference evidence="5 6" key="1">
    <citation type="submission" date="2019-08" db="EMBL/GenBank/DDBJ databases">
        <title>Calorimonas adulescens gen. nov., sp. nov., an anaerobic thermophilic bacterium from Sakhalin hot spring.</title>
        <authorList>
            <person name="Khomyakova M.A."/>
            <person name="Merkel A.Y."/>
            <person name="Novikov A."/>
            <person name="Bonch-Osmolovskaya E.A."/>
            <person name="Slobodkin A.I."/>
        </authorList>
    </citation>
    <scope>NUCLEOTIDE SEQUENCE [LARGE SCALE GENOMIC DNA]</scope>
    <source>
        <strain evidence="5 6">A05MB</strain>
    </source>
</reference>
<evidence type="ECO:0000256" key="1">
    <source>
        <dbReference type="ARBA" id="ARBA00022723"/>
    </source>
</evidence>
<dbReference type="PROSITE" id="PS00198">
    <property type="entry name" value="4FE4S_FER_1"/>
    <property type="match status" value="1"/>
</dbReference>
<dbReference type="EMBL" id="VTPS01000021">
    <property type="protein sequence ID" value="TZE80893.1"/>
    <property type="molecule type" value="Genomic_DNA"/>
</dbReference>